<comment type="caution">
    <text evidence="2">The sequence shown here is derived from an EMBL/GenBank/DDBJ whole genome shotgun (WGS) entry which is preliminary data.</text>
</comment>
<reference evidence="2" key="1">
    <citation type="journal article" date="2019" name="Sci. Rep.">
        <title>Draft genome of Tanacetum cinerariifolium, the natural source of mosquito coil.</title>
        <authorList>
            <person name="Yamashiro T."/>
            <person name="Shiraishi A."/>
            <person name="Satake H."/>
            <person name="Nakayama K."/>
        </authorList>
    </citation>
    <scope>NUCLEOTIDE SEQUENCE</scope>
</reference>
<feature type="compositionally biased region" description="Basic and acidic residues" evidence="1">
    <location>
        <begin position="80"/>
        <end position="89"/>
    </location>
</feature>
<feature type="non-terminal residue" evidence="2">
    <location>
        <position position="196"/>
    </location>
</feature>
<feature type="compositionally biased region" description="Basic residues" evidence="1">
    <location>
        <begin position="187"/>
        <end position="196"/>
    </location>
</feature>
<dbReference type="EMBL" id="BKCJ011317968">
    <property type="protein sequence ID" value="GFD19869.1"/>
    <property type="molecule type" value="Genomic_DNA"/>
</dbReference>
<gene>
    <name evidence="2" type="ORF">Tci_891838</name>
</gene>
<feature type="non-terminal residue" evidence="2">
    <location>
        <position position="1"/>
    </location>
</feature>
<feature type="region of interest" description="Disordered" evidence="1">
    <location>
        <begin position="166"/>
        <end position="196"/>
    </location>
</feature>
<feature type="region of interest" description="Disordered" evidence="1">
    <location>
        <begin position="80"/>
        <end position="123"/>
    </location>
</feature>
<feature type="region of interest" description="Disordered" evidence="1">
    <location>
        <begin position="1"/>
        <end position="49"/>
    </location>
</feature>
<organism evidence="2">
    <name type="scientific">Tanacetum cinerariifolium</name>
    <name type="common">Dalmatian daisy</name>
    <name type="synonym">Chrysanthemum cinerariifolium</name>
    <dbReference type="NCBI Taxonomy" id="118510"/>
    <lineage>
        <taxon>Eukaryota</taxon>
        <taxon>Viridiplantae</taxon>
        <taxon>Streptophyta</taxon>
        <taxon>Embryophyta</taxon>
        <taxon>Tracheophyta</taxon>
        <taxon>Spermatophyta</taxon>
        <taxon>Magnoliopsida</taxon>
        <taxon>eudicotyledons</taxon>
        <taxon>Gunneridae</taxon>
        <taxon>Pentapetalae</taxon>
        <taxon>asterids</taxon>
        <taxon>campanulids</taxon>
        <taxon>Asterales</taxon>
        <taxon>Asteraceae</taxon>
        <taxon>Asteroideae</taxon>
        <taxon>Anthemideae</taxon>
        <taxon>Anthemidinae</taxon>
        <taxon>Tanacetum</taxon>
    </lineage>
</organism>
<protein>
    <submittedName>
        <fullName evidence="2">Uncharacterized protein</fullName>
    </submittedName>
</protein>
<sequence>LVGTTQTTMTTTSTTDLQRAPFTTPNQTVPEIDPTEPPPAPLRNKGSDLEVDNLALEGVAPELASSDFVSQNYKTLATLKQEETKKRSGESLQARLNFDPEYEASPPRHRKERRERDSRRPPVFTRIGKKVVGDQTAELQYLGTHKNNGWRTNVYAWLGSRDVHDRLGRRRSLSESPPSSDSEDSRRKRRKRVSSS</sequence>
<feature type="compositionally biased region" description="Low complexity" evidence="1">
    <location>
        <begin position="1"/>
        <end position="15"/>
    </location>
</feature>
<evidence type="ECO:0000256" key="1">
    <source>
        <dbReference type="SAM" id="MobiDB-lite"/>
    </source>
</evidence>
<name>A0A699UEE6_TANCI</name>
<proteinExistence type="predicted"/>
<evidence type="ECO:0000313" key="2">
    <source>
        <dbReference type="EMBL" id="GFD19869.1"/>
    </source>
</evidence>
<accession>A0A699UEE6</accession>
<dbReference type="AlphaFoldDB" id="A0A699UEE6"/>